<dbReference type="OrthoDB" id="573695at2"/>
<proteinExistence type="predicted"/>
<reference evidence="1 2" key="1">
    <citation type="submission" date="2019-07" db="EMBL/GenBank/DDBJ databases">
        <title>Whole genome shotgun sequence of Segetibacter aerophilus NBRC 106135.</title>
        <authorList>
            <person name="Hosoyama A."/>
            <person name="Uohara A."/>
            <person name="Ohji S."/>
            <person name="Ichikawa N."/>
        </authorList>
    </citation>
    <scope>NUCLEOTIDE SEQUENCE [LARGE SCALE GENOMIC DNA]</scope>
    <source>
        <strain evidence="1 2">NBRC 106135</strain>
    </source>
</reference>
<evidence type="ECO:0000313" key="1">
    <source>
        <dbReference type="EMBL" id="GEO08790.1"/>
    </source>
</evidence>
<keyword evidence="2" id="KW-1185">Reference proteome</keyword>
<accession>A0A512BA00</accession>
<dbReference type="AlphaFoldDB" id="A0A512BA00"/>
<dbReference type="Proteomes" id="UP000321513">
    <property type="component" value="Unassembled WGS sequence"/>
</dbReference>
<evidence type="ECO:0000313" key="2">
    <source>
        <dbReference type="Proteomes" id="UP000321513"/>
    </source>
</evidence>
<protein>
    <submittedName>
        <fullName evidence="1">Uncharacterized protein</fullName>
    </submittedName>
</protein>
<sequence>MQSLVKQKPTFTWTERMIEGEDLFTVTRIAKSDKILDTYLFNLSKAKETSEIWKAIETVTKAFDKLNMDDDGFIDLIEREELTGFIKYAAETYGLKYEGDVTEEFRLEW</sequence>
<gene>
    <name evidence="1" type="ORF">SAE01_12860</name>
</gene>
<dbReference type="RefSeq" id="WP_147202857.1">
    <property type="nucleotide sequence ID" value="NZ_BJYT01000004.1"/>
</dbReference>
<organism evidence="1 2">
    <name type="scientific">Segetibacter aerophilus</name>
    <dbReference type="NCBI Taxonomy" id="670293"/>
    <lineage>
        <taxon>Bacteria</taxon>
        <taxon>Pseudomonadati</taxon>
        <taxon>Bacteroidota</taxon>
        <taxon>Chitinophagia</taxon>
        <taxon>Chitinophagales</taxon>
        <taxon>Chitinophagaceae</taxon>
        <taxon>Segetibacter</taxon>
    </lineage>
</organism>
<comment type="caution">
    <text evidence="1">The sequence shown here is derived from an EMBL/GenBank/DDBJ whole genome shotgun (WGS) entry which is preliminary data.</text>
</comment>
<dbReference type="EMBL" id="BJYT01000004">
    <property type="protein sequence ID" value="GEO08790.1"/>
    <property type="molecule type" value="Genomic_DNA"/>
</dbReference>
<name>A0A512BA00_9BACT</name>